<organism evidence="10 11">
    <name type="scientific">Rhodococcus kronopolitis</name>
    <dbReference type="NCBI Taxonomy" id="1460226"/>
    <lineage>
        <taxon>Bacteria</taxon>
        <taxon>Bacillati</taxon>
        <taxon>Actinomycetota</taxon>
        <taxon>Actinomycetes</taxon>
        <taxon>Mycobacteriales</taxon>
        <taxon>Nocardiaceae</taxon>
        <taxon>Rhodococcus</taxon>
    </lineage>
</organism>
<evidence type="ECO:0000256" key="3">
    <source>
        <dbReference type="ARBA" id="ARBA00022741"/>
    </source>
</evidence>
<comment type="cofactor">
    <cofactor evidence="7">
        <name>Mg(2+)</name>
        <dbReference type="ChEBI" id="CHEBI:18420"/>
    </cofactor>
</comment>
<feature type="region of interest" description="Adenylyl transferase" evidence="7">
    <location>
        <begin position="505"/>
        <end position="1004"/>
    </location>
</feature>
<dbReference type="SUPFAM" id="SSF81301">
    <property type="entry name" value="Nucleotidyltransferase"/>
    <property type="match status" value="2"/>
</dbReference>
<keyword evidence="2 7" id="KW-0548">Nucleotidyltransferase</keyword>
<name>A0ABV9FMY4_9NOCA</name>
<keyword evidence="6 7" id="KW-0511">Multifunctional enzyme</keyword>
<keyword evidence="1 7" id="KW-0808">Transferase</keyword>
<feature type="domain" description="PII-uridylyltransferase/Glutamine-synthetase adenylyltransferase" evidence="9">
    <location>
        <begin position="877"/>
        <end position="1000"/>
    </location>
</feature>
<dbReference type="Proteomes" id="UP001595914">
    <property type="component" value="Unassembled WGS sequence"/>
</dbReference>
<evidence type="ECO:0000256" key="7">
    <source>
        <dbReference type="HAMAP-Rule" id="MF_00802"/>
    </source>
</evidence>
<keyword evidence="4 7" id="KW-0067">ATP-binding</keyword>
<dbReference type="NCBIfam" id="NF010707">
    <property type="entry name" value="PRK14109.1"/>
    <property type="match status" value="1"/>
</dbReference>
<reference evidence="11" key="1">
    <citation type="journal article" date="2019" name="Int. J. Syst. Evol. Microbiol.">
        <title>The Global Catalogue of Microorganisms (GCM) 10K type strain sequencing project: providing services to taxonomists for standard genome sequencing and annotation.</title>
        <authorList>
            <consortium name="The Broad Institute Genomics Platform"/>
            <consortium name="The Broad Institute Genome Sequencing Center for Infectious Disease"/>
            <person name="Wu L."/>
            <person name="Ma J."/>
        </authorList>
    </citation>
    <scope>NUCLEOTIDE SEQUENCE [LARGE SCALE GENOMIC DNA]</scope>
    <source>
        <strain evidence="11">CCUG 54520</strain>
    </source>
</reference>
<dbReference type="Gene3D" id="1.20.120.330">
    <property type="entry name" value="Nucleotidyltransferases domain 2"/>
    <property type="match status" value="2"/>
</dbReference>
<gene>
    <name evidence="7" type="primary">glnE</name>
    <name evidence="10" type="ORF">ACFO6S_00790</name>
</gene>
<comment type="caution">
    <text evidence="10">The sequence shown here is derived from an EMBL/GenBank/DDBJ whole genome shotgun (WGS) entry which is preliminary data.</text>
</comment>
<feature type="region of interest" description="Adenylyl removase" evidence="7">
    <location>
        <begin position="1"/>
        <end position="497"/>
    </location>
</feature>
<dbReference type="Pfam" id="PF03710">
    <property type="entry name" value="GlnE"/>
    <property type="match status" value="2"/>
</dbReference>
<dbReference type="GO" id="GO:0047388">
    <property type="term" value="F:[glutamine synthetase]-adenylyl-L-tyrosine phosphorylase activity"/>
    <property type="evidence" value="ECO:0007669"/>
    <property type="project" value="UniProtKB-EC"/>
</dbReference>
<dbReference type="EC" id="2.7.7.42" evidence="7"/>
<dbReference type="InterPro" id="IPR013546">
    <property type="entry name" value="PII_UdlTrfase/GS_AdlTrfase"/>
</dbReference>
<dbReference type="PANTHER" id="PTHR30621">
    <property type="entry name" value="GLUTAMINE SYNTHETASE ADENYLYLTRANSFERASE"/>
    <property type="match status" value="1"/>
</dbReference>
<evidence type="ECO:0000256" key="2">
    <source>
        <dbReference type="ARBA" id="ARBA00022695"/>
    </source>
</evidence>
<dbReference type="RefSeq" id="WP_378413213.1">
    <property type="nucleotide sequence ID" value="NZ_JBHSFO010000001.1"/>
</dbReference>
<dbReference type="HAMAP" id="MF_00802">
    <property type="entry name" value="GlnE"/>
    <property type="match status" value="1"/>
</dbReference>
<comment type="function">
    <text evidence="7">Involved in the regulation of glutamine synthetase GlnA, a key enzyme in the process to assimilate ammonia. When cellular nitrogen levels are high, the C-terminal adenylyl transferase (AT) inactivates GlnA by covalent transfer of an adenylyl group from ATP to specific tyrosine residue of GlnA, thus reducing its activity. Conversely, when nitrogen levels are low, the N-terminal adenylyl removase (AR) activates GlnA by removing the adenylyl group by phosphorolysis, increasing its activity. The regulatory region of GlnE binds the signal transduction protein PII (GlnB) which indicates the nitrogen status of the cell.</text>
</comment>
<keyword evidence="5 7" id="KW-0460">Magnesium</keyword>
<dbReference type="Pfam" id="PF08335">
    <property type="entry name" value="GlnD_UR_UTase"/>
    <property type="match status" value="2"/>
</dbReference>
<feature type="domain" description="PII-uridylyltransferase/Glutamine-synthetase adenylyltransferase" evidence="9">
    <location>
        <begin position="347"/>
        <end position="493"/>
    </location>
</feature>
<comment type="catalytic activity">
    <reaction evidence="7">
        <text>[glutamine synthetase]-O(4)-(5'-adenylyl)-L-tyrosine + phosphate = [glutamine synthetase]-L-tyrosine + ADP</text>
        <dbReference type="Rhea" id="RHEA:43716"/>
        <dbReference type="Rhea" id="RHEA-COMP:10660"/>
        <dbReference type="Rhea" id="RHEA-COMP:10661"/>
        <dbReference type="ChEBI" id="CHEBI:43474"/>
        <dbReference type="ChEBI" id="CHEBI:46858"/>
        <dbReference type="ChEBI" id="CHEBI:83624"/>
        <dbReference type="ChEBI" id="CHEBI:456216"/>
        <dbReference type="EC" id="2.7.7.89"/>
    </reaction>
</comment>
<evidence type="ECO:0000313" key="10">
    <source>
        <dbReference type="EMBL" id="MFC4602225.1"/>
    </source>
</evidence>
<dbReference type="GO" id="GO:0008882">
    <property type="term" value="F:[glutamate-ammonia-ligase] adenylyltransferase activity"/>
    <property type="evidence" value="ECO:0007669"/>
    <property type="project" value="UniProtKB-EC"/>
</dbReference>
<evidence type="ECO:0000256" key="5">
    <source>
        <dbReference type="ARBA" id="ARBA00022842"/>
    </source>
</evidence>
<dbReference type="InterPro" id="IPR043519">
    <property type="entry name" value="NT_sf"/>
</dbReference>
<keyword evidence="11" id="KW-1185">Reference proteome</keyword>
<comment type="catalytic activity">
    <reaction evidence="7">
        <text>[glutamine synthetase]-L-tyrosine + ATP = [glutamine synthetase]-O(4)-(5'-adenylyl)-L-tyrosine + diphosphate</text>
        <dbReference type="Rhea" id="RHEA:18589"/>
        <dbReference type="Rhea" id="RHEA-COMP:10660"/>
        <dbReference type="Rhea" id="RHEA-COMP:10661"/>
        <dbReference type="ChEBI" id="CHEBI:30616"/>
        <dbReference type="ChEBI" id="CHEBI:33019"/>
        <dbReference type="ChEBI" id="CHEBI:46858"/>
        <dbReference type="ChEBI" id="CHEBI:83624"/>
        <dbReference type="EC" id="2.7.7.42"/>
    </reaction>
</comment>
<dbReference type="EC" id="2.7.7.89" evidence="7"/>
<dbReference type="InterPro" id="IPR023057">
    <property type="entry name" value="GlnE"/>
</dbReference>
<protein>
    <recommendedName>
        <fullName evidence="7">Bifunctional glutamine synthetase adenylyltransferase/adenylyl-removing enzyme</fullName>
    </recommendedName>
    <alternativeName>
        <fullName evidence="7">ATP:glutamine synthetase adenylyltransferase</fullName>
    </alternativeName>
    <alternativeName>
        <fullName evidence="7">ATase</fullName>
    </alternativeName>
    <domain>
        <recommendedName>
            <fullName evidence="7">Glutamine synthetase adenylyl-L-tyrosine phosphorylase</fullName>
            <ecNumber evidence="7">2.7.7.89</ecNumber>
        </recommendedName>
        <alternativeName>
            <fullName evidence="7">Adenylyl removase</fullName>
            <shortName evidence="7">AR</shortName>
            <shortName evidence="7">AT-N</shortName>
        </alternativeName>
    </domain>
    <domain>
        <recommendedName>
            <fullName evidence="7">Glutamine synthetase adenylyl transferase</fullName>
            <ecNumber evidence="7">2.7.7.42</ecNumber>
        </recommendedName>
        <alternativeName>
            <fullName evidence="7">Adenylyl transferase</fullName>
            <shortName evidence="7">AT</shortName>
            <shortName evidence="7">AT-C</shortName>
        </alternativeName>
    </domain>
</protein>
<dbReference type="SUPFAM" id="SSF81593">
    <property type="entry name" value="Nucleotidyltransferase substrate binding subunit/domain"/>
    <property type="match status" value="2"/>
</dbReference>
<dbReference type="CDD" id="cd05401">
    <property type="entry name" value="NT_GlnE_GlnD_like"/>
    <property type="match status" value="2"/>
</dbReference>
<keyword evidence="3 7" id="KW-0547">Nucleotide-binding</keyword>
<dbReference type="Gene3D" id="3.30.460.10">
    <property type="entry name" value="Beta Polymerase, domain 2"/>
    <property type="match status" value="2"/>
</dbReference>
<dbReference type="InterPro" id="IPR005190">
    <property type="entry name" value="GlnE_rpt_dom"/>
</dbReference>
<comment type="similarity">
    <text evidence="7">Belongs to the GlnE family.</text>
</comment>
<evidence type="ECO:0000256" key="4">
    <source>
        <dbReference type="ARBA" id="ARBA00022840"/>
    </source>
</evidence>
<feature type="domain" description="Glutamate-ammonia ligase adenylyltransferase repeated" evidence="8">
    <location>
        <begin position="598"/>
        <end position="838"/>
    </location>
</feature>
<dbReference type="EMBL" id="JBHSFO010000001">
    <property type="protein sequence ID" value="MFC4602225.1"/>
    <property type="molecule type" value="Genomic_DNA"/>
</dbReference>
<feature type="domain" description="Glutamate-ammonia ligase adenylyltransferase repeated" evidence="8">
    <location>
        <begin position="147"/>
        <end position="323"/>
    </location>
</feature>
<evidence type="ECO:0000256" key="1">
    <source>
        <dbReference type="ARBA" id="ARBA00022679"/>
    </source>
</evidence>
<evidence type="ECO:0000259" key="8">
    <source>
        <dbReference type="Pfam" id="PF03710"/>
    </source>
</evidence>
<evidence type="ECO:0000259" key="9">
    <source>
        <dbReference type="Pfam" id="PF08335"/>
    </source>
</evidence>
<proteinExistence type="inferred from homology"/>
<evidence type="ECO:0000313" key="11">
    <source>
        <dbReference type="Proteomes" id="UP001595914"/>
    </source>
</evidence>
<accession>A0ABV9FMY4</accession>
<dbReference type="PANTHER" id="PTHR30621:SF0">
    <property type="entry name" value="BIFUNCTIONAL GLUTAMINE SYNTHETASE ADENYLYLTRANSFERASE_ADENYLYL-REMOVING ENZYME"/>
    <property type="match status" value="1"/>
</dbReference>
<evidence type="ECO:0000256" key="6">
    <source>
        <dbReference type="ARBA" id="ARBA00023268"/>
    </source>
</evidence>
<sequence>MVKPPTARSAVPGPGRLGLVEPTAPADLADLGWNNTDGLPLLWALSRAANADLALRALVRMRDGLGNEWGKLDAELRTDTGLRGRLFGLLGASSAFGDHLAANPDGWQRLRGDLELPSHADLTDELLAAVGATPDASASELNLVYRSAVIGPEAVAALRKTYRDQLMVLAAVDLAATVENEPVLPYQTVGRQLSDMADAALTAALAVAVATIYPEGPCPARLAVIAMGKCGARELNYVSDVDVVFVAEPADSSTSRLAGELMRIGTSAFFEVDAALRPEGKRGELVRTLDSHVAYYQRWAKTWEFQALLKARPATGDLALGQKYVDALNPMVWGASERDDFVTDLQAMRRRVESTVPPELREREIKLGRGGLRDVEFAVQLLQLVHGRADESLHVKSTVDALTALAAGGYVGRDDAANLTASYEFLRLIEHRLQLQRLKRTHTLPPAEDEEALRWLARAAHMRPDGRLDSLGVLNAEVKRNAHRIRRLHAKLFYRPLLESVARLDKDAIRLSPDAATRQLAALGYTAPENALGHLKALTGGASRKGRIQALLLPTLLEWLGDTPDPDGGLLAYRRLSEAMVDMEWYLRVLRDEGAVAQRLMIVLGSSAYIPDLLIKAPDVLRQFADGPNGPRLLDSDPDEVARGIASSSARYDDPSRAVAAARSLRRHELARVASADVLGMLEVSQVCRALSSVWAAVLGAALAAVIRASEAERGEPAPASMAVIGMGRLGGGELGYGSDADVLFVCEPNVGEDEVAAVKWANGVADRVRKLLGAPSTDPPLEVDTGLRPEGRNGPVVRTLVSYAAYYRQWAQAWEIQALLRAHTVAGDEDLGLRFLRMIDATRYPEGGVSETAVREIRRIKARVDSERLPRGADPATHTKLGRGGLADVEWTVQLIQLQHAHDVPALHNTSTLETLDAIAAADLMSQDDVELLREAWLTATKARNALVLVRGKPSDQLPGHGRLLSAVAQVAGWNGDDAGEFLDNYLRVTRRAKAVVERTFGA</sequence>